<dbReference type="OrthoDB" id="5380366at2"/>
<evidence type="ECO:0000256" key="1">
    <source>
        <dbReference type="SAM" id="SignalP"/>
    </source>
</evidence>
<dbReference type="Proteomes" id="UP000244090">
    <property type="component" value="Unassembled WGS sequence"/>
</dbReference>
<dbReference type="RefSeq" id="WP_108113981.1">
    <property type="nucleotide sequence ID" value="NZ_QBKT01000002.1"/>
</dbReference>
<dbReference type="EMBL" id="QBKT01000002">
    <property type="protein sequence ID" value="PTX63015.1"/>
    <property type="molecule type" value="Genomic_DNA"/>
</dbReference>
<evidence type="ECO:0008006" key="4">
    <source>
        <dbReference type="Google" id="ProtNLM"/>
    </source>
</evidence>
<feature type="chain" id="PRO_5015493470" description="DUF4421 domain-containing protein" evidence="1">
    <location>
        <begin position="24"/>
        <end position="337"/>
    </location>
</feature>
<comment type="caution">
    <text evidence="2">The sequence shown here is derived from an EMBL/GenBank/DDBJ whole genome shotgun (WGS) entry which is preliminary data.</text>
</comment>
<proteinExistence type="predicted"/>
<feature type="signal peptide" evidence="1">
    <location>
        <begin position="1"/>
        <end position="23"/>
    </location>
</feature>
<protein>
    <recommendedName>
        <fullName evidence="4">DUF4421 domain-containing protein</fullName>
    </recommendedName>
</protein>
<organism evidence="2 3">
    <name type="scientific">Kordia periserrulae</name>
    <dbReference type="NCBI Taxonomy" id="701523"/>
    <lineage>
        <taxon>Bacteria</taxon>
        <taxon>Pseudomonadati</taxon>
        <taxon>Bacteroidota</taxon>
        <taxon>Flavobacteriia</taxon>
        <taxon>Flavobacteriales</taxon>
        <taxon>Flavobacteriaceae</taxon>
        <taxon>Kordia</taxon>
    </lineage>
</organism>
<keyword evidence="3" id="KW-1185">Reference proteome</keyword>
<reference evidence="2 3" key="1">
    <citation type="submission" date="2018-04" db="EMBL/GenBank/DDBJ databases">
        <title>Genomic Encyclopedia of Archaeal and Bacterial Type Strains, Phase II (KMG-II): from individual species to whole genera.</title>
        <authorList>
            <person name="Goeker M."/>
        </authorList>
    </citation>
    <scope>NUCLEOTIDE SEQUENCE [LARGE SCALE GENOMIC DNA]</scope>
    <source>
        <strain evidence="2 3">DSM 25731</strain>
    </source>
</reference>
<gene>
    <name evidence="2" type="ORF">C8N46_102416</name>
</gene>
<evidence type="ECO:0000313" key="3">
    <source>
        <dbReference type="Proteomes" id="UP000244090"/>
    </source>
</evidence>
<dbReference type="AlphaFoldDB" id="A0A2T6C3Z2"/>
<name>A0A2T6C3Z2_9FLAO</name>
<sequence>MKKRHFFLLFILVQWSFGQTSNANTNDNNAFNDFYPIAVKPSLGYLSNMNAHEDILFDAKPTVYYSIINNIIENMQSEENKAGNAFYMSFQPHIRMYAENSKPVKTPSYRVLFGWQHMIKTKSNNFFTWAIESGHYSNGQSGCAFLSGEDDESMACMDFHTTITDESNLSQLLNRANGNFSTNTTKLSLNFRFNELNNADEPYKIHSFTTSYELYHNRFFGLFNVGGYTDFDIRIYGRHRFGLGYEYVHQWKPKIRYSLEQKIELIQGAHSFVEPLRSETTFTIYPFNRNIGFFGTYVYGHDNYNLRFVDSGHQIGFGVSWDLFQPFQITRAKTTDL</sequence>
<keyword evidence="1" id="KW-0732">Signal</keyword>
<accession>A0A2T6C3Z2</accession>
<evidence type="ECO:0000313" key="2">
    <source>
        <dbReference type="EMBL" id="PTX63015.1"/>
    </source>
</evidence>